<dbReference type="Gene3D" id="3.50.50.60">
    <property type="entry name" value="FAD/NAD(P)-binding domain"/>
    <property type="match status" value="1"/>
</dbReference>
<sequence>MVRSADAVVVGGGVIGVSTLYHLAARGARDVVLLERDTLGSGSTAAAAGGFRAQFSDEVNIRLALRCIDAYQRFQAEFDIDIGFRQTGYLFLLRAEEEPHFRTALRLQQSMGVPARIVPVDEALRHVPGTSPDGLSAATYCPIDGLATPHAVVQGYAAAARRLGARIVQHEAAREILVRDGRVVGVRSAQGEIATPLVVLASGVWSPELARTAGIDLPVTAERRFVHYVASDGGLPERTPLTIDFATGLYFHREGAGLIVGGPWATPEELAPVAVQRLPFLADLGVANTWSGLYEMSPDHNALVGRCDEPAGLLYATGFSGHGFQQAPGIGEYLADLALDREPELDLSALSLRRFTDQLSRPELHVV</sequence>
<organism evidence="3 4">
    <name type="scientific">Micromonospora cathayae</name>
    <dbReference type="NCBI Taxonomy" id="3028804"/>
    <lineage>
        <taxon>Bacteria</taxon>
        <taxon>Bacillati</taxon>
        <taxon>Actinomycetota</taxon>
        <taxon>Actinomycetes</taxon>
        <taxon>Micromonosporales</taxon>
        <taxon>Micromonosporaceae</taxon>
        <taxon>Micromonospora</taxon>
    </lineage>
</organism>
<evidence type="ECO:0000313" key="4">
    <source>
        <dbReference type="Proteomes" id="UP001219605"/>
    </source>
</evidence>
<proteinExistence type="predicted"/>
<reference evidence="3 4" key="1">
    <citation type="submission" date="2023-02" db="EMBL/GenBank/DDBJ databases">
        <authorList>
            <person name="Mo P."/>
        </authorList>
    </citation>
    <scope>NUCLEOTIDE SEQUENCE [LARGE SCALE GENOMIC DNA]</scope>
    <source>
        <strain evidence="3 4">HUAS 3</strain>
    </source>
</reference>
<gene>
    <name evidence="3" type="ORF">PVK37_25720</name>
</gene>
<dbReference type="Gene3D" id="3.30.9.10">
    <property type="entry name" value="D-Amino Acid Oxidase, subunit A, domain 2"/>
    <property type="match status" value="1"/>
</dbReference>
<dbReference type="InterPro" id="IPR036188">
    <property type="entry name" value="FAD/NAD-bd_sf"/>
</dbReference>
<evidence type="ECO:0000259" key="2">
    <source>
        <dbReference type="Pfam" id="PF01266"/>
    </source>
</evidence>
<dbReference type="SUPFAM" id="SSF51905">
    <property type="entry name" value="FAD/NAD(P)-binding domain"/>
    <property type="match status" value="1"/>
</dbReference>
<keyword evidence="1" id="KW-0560">Oxidoreductase</keyword>
<accession>A0ABY7ZLV0</accession>
<keyword evidence="4" id="KW-1185">Reference proteome</keyword>
<feature type="domain" description="FAD dependent oxidoreductase" evidence="2">
    <location>
        <begin position="6"/>
        <end position="337"/>
    </location>
</feature>
<dbReference type="InterPro" id="IPR006076">
    <property type="entry name" value="FAD-dep_OxRdtase"/>
</dbReference>
<dbReference type="RefSeq" id="WP_275030391.1">
    <property type="nucleotide sequence ID" value="NZ_CP118615.1"/>
</dbReference>
<name>A0ABY7ZLV0_9ACTN</name>
<dbReference type="EMBL" id="CP118615">
    <property type="protein sequence ID" value="WDZ83833.1"/>
    <property type="molecule type" value="Genomic_DNA"/>
</dbReference>
<evidence type="ECO:0000313" key="3">
    <source>
        <dbReference type="EMBL" id="WDZ83833.1"/>
    </source>
</evidence>
<dbReference type="PANTHER" id="PTHR13847:SF287">
    <property type="entry name" value="FAD-DEPENDENT OXIDOREDUCTASE DOMAIN-CONTAINING PROTEIN 1"/>
    <property type="match status" value="1"/>
</dbReference>
<evidence type="ECO:0000256" key="1">
    <source>
        <dbReference type="ARBA" id="ARBA00023002"/>
    </source>
</evidence>
<dbReference type="PANTHER" id="PTHR13847">
    <property type="entry name" value="SARCOSINE DEHYDROGENASE-RELATED"/>
    <property type="match status" value="1"/>
</dbReference>
<dbReference type="Pfam" id="PF01266">
    <property type="entry name" value="DAO"/>
    <property type="match status" value="1"/>
</dbReference>
<dbReference type="Proteomes" id="UP001219605">
    <property type="component" value="Chromosome"/>
</dbReference>
<protein>
    <submittedName>
        <fullName evidence="3">FAD-binding oxidoreductase</fullName>
    </submittedName>
</protein>